<dbReference type="Gene3D" id="3.50.50.60">
    <property type="entry name" value="FAD/NAD(P)-binding domain"/>
    <property type="match status" value="1"/>
</dbReference>
<keyword evidence="6" id="KW-0456">Lyase</keyword>
<feature type="domain" description="VOC" evidence="5">
    <location>
        <begin position="730"/>
        <end position="845"/>
    </location>
</feature>
<keyword evidence="7" id="KW-1185">Reference proteome</keyword>
<dbReference type="Pfam" id="PF00903">
    <property type="entry name" value="Glyoxalase"/>
    <property type="match status" value="2"/>
</dbReference>
<proteinExistence type="predicted"/>
<keyword evidence="3" id="KW-0274">FAD</keyword>
<evidence type="ECO:0000313" key="6">
    <source>
        <dbReference type="EMBL" id="NYE85169.1"/>
    </source>
</evidence>
<keyword evidence="2" id="KW-0285">Flavoprotein</keyword>
<dbReference type="NCBIfam" id="NF004780">
    <property type="entry name" value="PRK06126.1"/>
    <property type="match status" value="1"/>
</dbReference>
<dbReference type="PANTHER" id="PTHR43004">
    <property type="entry name" value="TRK SYSTEM POTASSIUM UPTAKE PROTEIN"/>
    <property type="match status" value="1"/>
</dbReference>
<dbReference type="GO" id="GO:0051213">
    <property type="term" value="F:dioxygenase activity"/>
    <property type="evidence" value="ECO:0007669"/>
    <property type="project" value="UniProtKB-KW"/>
</dbReference>
<evidence type="ECO:0000256" key="3">
    <source>
        <dbReference type="ARBA" id="ARBA00022827"/>
    </source>
</evidence>
<reference evidence="6 7" key="1">
    <citation type="submission" date="2020-07" db="EMBL/GenBank/DDBJ databases">
        <title>Genomic Encyclopedia of Type Strains, Phase IV (KMG-V): Genome sequencing to study the core and pangenomes of soil and plant-associated prokaryotes.</title>
        <authorList>
            <person name="Whitman W."/>
        </authorList>
    </citation>
    <scope>NUCLEOTIDE SEQUENCE [LARGE SCALE GENOMIC DNA]</scope>
    <source>
        <strain evidence="6 7">SAS40</strain>
    </source>
</reference>
<evidence type="ECO:0000259" key="5">
    <source>
        <dbReference type="PROSITE" id="PS51819"/>
    </source>
</evidence>
<evidence type="ECO:0000256" key="4">
    <source>
        <dbReference type="SAM" id="MobiDB-lite"/>
    </source>
</evidence>
<dbReference type="Gene3D" id="3.40.30.120">
    <property type="match status" value="1"/>
</dbReference>
<gene>
    <name evidence="6" type="ORF">FHW18_004476</name>
</gene>
<feature type="region of interest" description="Disordered" evidence="4">
    <location>
        <begin position="696"/>
        <end position="725"/>
    </location>
</feature>
<dbReference type="InterPro" id="IPR029068">
    <property type="entry name" value="Glyas_Bleomycin-R_OHBP_Dase"/>
</dbReference>
<feature type="domain" description="VOC" evidence="5">
    <location>
        <begin position="587"/>
        <end position="694"/>
    </location>
</feature>
<name>A0A7Y9LMP5_9BURK</name>
<dbReference type="GO" id="GO:0071949">
    <property type="term" value="F:FAD binding"/>
    <property type="evidence" value="ECO:0007669"/>
    <property type="project" value="InterPro"/>
</dbReference>
<keyword evidence="6" id="KW-0560">Oxidoreductase</keyword>
<dbReference type="AlphaFoldDB" id="A0A7Y9LMP5"/>
<dbReference type="InterPro" id="IPR002938">
    <property type="entry name" value="FAD-bd"/>
</dbReference>
<dbReference type="GO" id="GO:0016829">
    <property type="term" value="F:lyase activity"/>
    <property type="evidence" value="ECO:0007669"/>
    <property type="project" value="UniProtKB-KW"/>
</dbReference>
<dbReference type="InterPro" id="IPR050641">
    <property type="entry name" value="RIFMO-like"/>
</dbReference>
<dbReference type="SUPFAM" id="SSF51905">
    <property type="entry name" value="FAD/NAD(P)-binding domain"/>
    <property type="match status" value="1"/>
</dbReference>
<dbReference type="PRINTS" id="PR00420">
    <property type="entry name" value="RNGMNOXGNASE"/>
</dbReference>
<protein>
    <submittedName>
        <fullName evidence="6">2-polyprenyl-6-methoxyphenol hydroxylase-like FAD-dependent oxidoreductase/catechol 2,3-dioxygenase-like lactoylglutathione lyase family enzyme</fullName>
    </submittedName>
</protein>
<dbReference type="InterPro" id="IPR037523">
    <property type="entry name" value="VOC_core"/>
</dbReference>
<dbReference type="InterPro" id="IPR036188">
    <property type="entry name" value="FAD/NAD-bd_sf"/>
</dbReference>
<keyword evidence="6" id="KW-0223">Dioxygenase</keyword>
<organism evidence="6 7">
    <name type="scientific">Pigmentiphaga litoralis</name>
    <dbReference type="NCBI Taxonomy" id="516702"/>
    <lineage>
        <taxon>Bacteria</taxon>
        <taxon>Pseudomonadati</taxon>
        <taxon>Pseudomonadota</taxon>
        <taxon>Betaproteobacteria</taxon>
        <taxon>Burkholderiales</taxon>
        <taxon>Alcaligenaceae</taxon>
        <taxon>Pigmentiphaga</taxon>
    </lineage>
</organism>
<dbReference type="RefSeq" id="WP_257022596.1">
    <property type="nucleotide sequence ID" value="NZ_JACBYR010000002.1"/>
</dbReference>
<evidence type="ECO:0000313" key="7">
    <source>
        <dbReference type="Proteomes" id="UP000542125"/>
    </source>
</evidence>
<sequence length="926" mass="99713">MDTVMTDVAIVGGGPAGLMLAIELGCRGVRCVLLEEDVDGPDFPKANATSSRTMEHYRRRGFSAEIRALGLPPDYPQDVVYCTRLAGHELARFRIPSRADAAAGVSFGDYGEQAWPTPELPHRVQQMVIEPILRKQAARYASVDARYGERASAVEDRGNHVRVTVTPANGGPAWQVHARYAVGCDGPRSLVRKSMGIAYSGQSQEARDFFGGQMLSFYFRSSDLAQVMGKRPAWQYWAVNPEQRGLLVSIDGADTWLLLVQVPPGKTAADMDGAALSRAVVGAPHDFRPIATMPWSAGYALVADTLAKGRLFLAGDAAHLFTPTGGMGYNTSIDDVVNLGWKLAGAVQGWGGPGLLASYDLERRPIALRNTAFARRMADSIGRVPVDAQVEADGAEAEAARARLGQALALHVASEFNIPGLQLGVRYDGSPLVAAEDAAPPPDEPNRYVQSAYPGARAPHVALPGGPLFDRFGPDFTLMVMGDGEVAGWQAAADALGVPLRVLRVADAADADAAVRQVYDADAVLIRPDHHVAWRGAVDADPAQILRRAVGSGSAGAGTDAMGTRADVADPAIANTTRHRTALAVHSVHRVVYTVPDLDEAERFYVAFGLDVRRRDDRLDLYTDGHPQCWATIHANGQPKRLQTVVYGIFEDDVDAFARRIHDRGLACPPHPLGDPGGLWLRDPDGLPVQLVVARKSSPGSKSVPTPQVLDADGRGAHNRSGGPVVRPRRLSHVLRFSPDVPRMTRFSEDVLGLRLSDSAADVIAFIHTPHGSDHHLVAFAKASHPGLHHMSWDVGSVNDVGWGAERMKAQGYDRGWGVGRHFLGSNFFYYVRDPWGSYAEYSFDIDYVSADTGWPTGDHALADSLHVWGPDVPHDFITNFEVNEAAQEPHTTAPDTGTLADTIADAAEKAAAPATDHFHPTKDLA</sequence>
<dbReference type="SUPFAM" id="SSF54593">
    <property type="entry name" value="Glyoxalase/Bleomycin resistance protein/Dihydroxybiphenyl dioxygenase"/>
    <property type="match status" value="1"/>
</dbReference>
<dbReference type="Pfam" id="PF01494">
    <property type="entry name" value="FAD_binding_3"/>
    <property type="match status" value="1"/>
</dbReference>
<dbReference type="PROSITE" id="PS51819">
    <property type="entry name" value="VOC"/>
    <property type="match status" value="2"/>
</dbReference>
<dbReference type="EMBL" id="JACBYR010000002">
    <property type="protein sequence ID" value="NYE85169.1"/>
    <property type="molecule type" value="Genomic_DNA"/>
</dbReference>
<comment type="caution">
    <text evidence="6">The sequence shown here is derived from an EMBL/GenBank/DDBJ whole genome shotgun (WGS) entry which is preliminary data.</text>
</comment>
<dbReference type="GO" id="GO:0016709">
    <property type="term" value="F:oxidoreductase activity, acting on paired donors, with incorporation or reduction of molecular oxygen, NAD(P)H as one donor, and incorporation of one atom of oxygen"/>
    <property type="evidence" value="ECO:0007669"/>
    <property type="project" value="UniProtKB-ARBA"/>
</dbReference>
<dbReference type="Proteomes" id="UP000542125">
    <property type="component" value="Unassembled WGS sequence"/>
</dbReference>
<accession>A0A7Y9LMP5</accession>
<dbReference type="PANTHER" id="PTHR43004:SF19">
    <property type="entry name" value="BINDING MONOOXYGENASE, PUTATIVE (JCVI)-RELATED"/>
    <property type="match status" value="1"/>
</dbReference>
<dbReference type="Gene3D" id="3.30.9.10">
    <property type="entry name" value="D-Amino Acid Oxidase, subunit A, domain 2"/>
    <property type="match status" value="1"/>
</dbReference>
<evidence type="ECO:0000256" key="2">
    <source>
        <dbReference type="ARBA" id="ARBA00022630"/>
    </source>
</evidence>
<dbReference type="InterPro" id="IPR004360">
    <property type="entry name" value="Glyas_Fos-R_dOase_dom"/>
</dbReference>
<dbReference type="Pfam" id="PF21274">
    <property type="entry name" value="Rng_hyd_C"/>
    <property type="match status" value="1"/>
</dbReference>
<evidence type="ECO:0000256" key="1">
    <source>
        <dbReference type="ARBA" id="ARBA00001974"/>
    </source>
</evidence>
<comment type="cofactor">
    <cofactor evidence="1">
        <name>FAD</name>
        <dbReference type="ChEBI" id="CHEBI:57692"/>
    </cofactor>
</comment>
<dbReference type="Gene3D" id="3.10.180.10">
    <property type="entry name" value="2,3-Dihydroxybiphenyl 1,2-Dioxygenase, domain 1"/>
    <property type="match status" value="2"/>
</dbReference>